<dbReference type="AlphaFoldDB" id="A0A699KKZ4"/>
<dbReference type="InterPro" id="IPR012677">
    <property type="entry name" value="Nucleotide-bd_a/b_plait_sf"/>
</dbReference>
<dbReference type="SUPFAM" id="SSF54928">
    <property type="entry name" value="RNA-binding domain, RBD"/>
    <property type="match status" value="1"/>
</dbReference>
<feature type="non-terminal residue" evidence="2">
    <location>
        <position position="1"/>
    </location>
</feature>
<accession>A0A699KKZ4</accession>
<proteinExistence type="predicted"/>
<protein>
    <recommendedName>
        <fullName evidence="3">Nucleotide-binding alpha-beta plait domain-containing protein</fullName>
    </recommendedName>
</protein>
<gene>
    <name evidence="2" type="ORF">Tci_670559</name>
</gene>
<dbReference type="Gene3D" id="3.30.70.330">
    <property type="match status" value="1"/>
</dbReference>
<evidence type="ECO:0000313" key="2">
    <source>
        <dbReference type="EMBL" id="GFA98587.1"/>
    </source>
</evidence>
<dbReference type="EMBL" id="BKCJ010527724">
    <property type="protein sequence ID" value="GFA98587.1"/>
    <property type="molecule type" value="Genomic_DNA"/>
</dbReference>
<name>A0A699KKZ4_TANCI</name>
<dbReference type="CDD" id="cd00590">
    <property type="entry name" value="RRM_SF"/>
    <property type="match status" value="1"/>
</dbReference>
<comment type="caution">
    <text evidence="2">The sequence shown here is derived from an EMBL/GenBank/DDBJ whole genome shotgun (WGS) entry which is preliminary data.</text>
</comment>
<evidence type="ECO:0008006" key="3">
    <source>
        <dbReference type="Google" id="ProtNLM"/>
    </source>
</evidence>
<feature type="region of interest" description="Disordered" evidence="1">
    <location>
        <begin position="172"/>
        <end position="195"/>
    </location>
</feature>
<organism evidence="2">
    <name type="scientific">Tanacetum cinerariifolium</name>
    <name type="common">Dalmatian daisy</name>
    <name type="synonym">Chrysanthemum cinerariifolium</name>
    <dbReference type="NCBI Taxonomy" id="118510"/>
    <lineage>
        <taxon>Eukaryota</taxon>
        <taxon>Viridiplantae</taxon>
        <taxon>Streptophyta</taxon>
        <taxon>Embryophyta</taxon>
        <taxon>Tracheophyta</taxon>
        <taxon>Spermatophyta</taxon>
        <taxon>Magnoliopsida</taxon>
        <taxon>eudicotyledons</taxon>
        <taxon>Gunneridae</taxon>
        <taxon>Pentapetalae</taxon>
        <taxon>asterids</taxon>
        <taxon>campanulids</taxon>
        <taxon>Asterales</taxon>
        <taxon>Asteraceae</taxon>
        <taxon>Asteroideae</taxon>
        <taxon>Anthemideae</taxon>
        <taxon>Anthemidinae</taxon>
        <taxon>Tanacetum</taxon>
    </lineage>
</organism>
<sequence length="272" mass="30542">SKRSKEGDVSKISTSVFITNFPELFNAKDLWNVCKQYGNIVDAYIPNKRTKAGGNHNHKGFNNAFNSYARAVKVGPKIVEAEADSIPALVLDEDCLNQQEYSNSLLGKVNELNTLSNLKMALANEGFDNINLKCMGGFWVCWIRAKEVPGWITEFAKNNENVDTDDETYEKGFIGENGRMNGTSKLEGDSDSEEVPENKFDEYFHKVNSDEGSVGQKDSRSEDPFNIYSFLNKKQGENNKESNLDDSLKYPLGFKPIGTTEAHFNKCEESKQ</sequence>
<dbReference type="GO" id="GO:0003676">
    <property type="term" value="F:nucleic acid binding"/>
    <property type="evidence" value="ECO:0007669"/>
    <property type="project" value="InterPro"/>
</dbReference>
<reference evidence="2" key="1">
    <citation type="journal article" date="2019" name="Sci. Rep.">
        <title>Draft genome of Tanacetum cinerariifolium, the natural source of mosquito coil.</title>
        <authorList>
            <person name="Yamashiro T."/>
            <person name="Shiraishi A."/>
            <person name="Satake H."/>
            <person name="Nakayama K."/>
        </authorList>
    </citation>
    <scope>NUCLEOTIDE SEQUENCE</scope>
</reference>
<evidence type="ECO:0000256" key="1">
    <source>
        <dbReference type="SAM" id="MobiDB-lite"/>
    </source>
</evidence>
<dbReference type="InterPro" id="IPR035979">
    <property type="entry name" value="RBD_domain_sf"/>
</dbReference>